<reference evidence="1 2" key="1">
    <citation type="journal article" date="2013" name="Nat. Genet.">
        <title>The genome of the hydatid tapeworm Echinococcus granulosus.</title>
        <authorList>
            <person name="Zheng H."/>
            <person name="Zhang W."/>
            <person name="Zhang L."/>
            <person name="Zhang Z."/>
            <person name="Li J."/>
            <person name="Lu G."/>
            <person name="Zhu Y."/>
            <person name="Wang Y."/>
            <person name="Huang Y."/>
            <person name="Liu J."/>
            <person name="Kang H."/>
            <person name="Chen J."/>
            <person name="Wang L."/>
            <person name="Chen A."/>
            <person name="Yu S."/>
            <person name="Gao Z."/>
            <person name="Jin L."/>
            <person name="Gu W."/>
            <person name="Wang Z."/>
            <person name="Zhao L."/>
            <person name="Shi B."/>
            <person name="Wen H."/>
            <person name="Lin R."/>
            <person name="Jones M.K."/>
            <person name="Brejova B."/>
            <person name="Vinar T."/>
            <person name="Zhao G."/>
            <person name="McManus D.P."/>
            <person name="Chen Z."/>
            <person name="Zhou Y."/>
            <person name="Wang S."/>
        </authorList>
    </citation>
    <scope>NUCLEOTIDE SEQUENCE [LARGE SCALE GENOMIC DNA]</scope>
</reference>
<dbReference type="GeneID" id="36345801"/>
<organism evidence="1 2">
    <name type="scientific">Echinococcus granulosus</name>
    <name type="common">Hydatid tapeworm</name>
    <dbReference type="NCBI Taxonomy" id="6210"/>
    <lineage>
        <taxon>Eukaryota</taxon>
        <taxon>Metazoa</taxon>
        <taxon>Spiralia</taxon>
        <taxon>Lophotrochozoa</taxon>
        <taxon>Platyhelminthes</taxon>
        <taxon>Cestoda</taxon>
        <taxon>Eucestoda</taxon>
        <taxon>Cyclophyllidea</taxon>
        <taxon>Taeniidae</taxon>
        <taxon>Echinococcus</taxon>
        <taxon>Echinococcus granulosus group</taxon>
    </lineage>
</organism>
<comment type="caution">
    <text evidence="1">The sequence shown here is derived from an EMBL/GenBank/DDBJ whole genome shotgun (WGS) entry which is preliminary data.</text>
</comment>
<accession>W6U1T4</accession>
<dbReference type="RefSeq" id="XP_024346261.1">
    <property type="nucleotide sequence ID" value="XM_024499335.1"/>
</dbReference>
<dbReference type="Proteomes" id="UP000019149">
    <property type="component" value="Unassembled WGS sequence"/>
</dbReference>
<proteinExistence type="predicted"/>
<dbReference type="AlphaFoldDB" id="W6U1T4"/>
<keyword evidence="2" id="KW-1185">Reference proteome</keyword>
<dbReference type="KEGG" id="egl:EGR_10086"/>
<protein>
    <submittedName>
        <fullName evidence="1">Uncharacterized protein</fullName>
    </submittedName>
</protein>
<name>W6U1T4_ECHGR</name>
<evidence type="ECO:0000313" key="2">
    <source>
        <dbReference type="Proteomes" id="UP000019149"/>
    </source>
</evidence>
<evidence type="ECO:0000313" key="1">
    <source>
        <dbReference type="EMBL" id="EUB55065.1"/>
    </source>
</evidence>
<sequence length="35" mass="4198">MWLHIHVRQVVQKETSRIVNQVRFLCEYVSRSSAP</sequence>
<gene>
    <name evidence="1" type="ORF">EGR_10086</name>
</gene>
<dbReference type="CTD" id="36345801"/>
<dbReference type="EMBL" id="APAU02000188">
    <property type="protein sequence ID" value="EUB55065.1"/>
    <property type="molecule type" value="Genomic_DNA"/>
</dbReference>